<gene>
    <name evidence="1" type="ORF">NM688_g5584</name>
</gene>
<reference evidence="1" key="1">
    <citation type="submission" date="2022-07" db="EMBL/GenBank/DDBJ databases">
        <title>Genome Sequence of Phlebia brevispora.</title>
        <authorList>
            <person name="Buettner E."/>
        </authorList>
    </citation>
    <scope>NUCLEOTIDE SEQUENCE</scope>
    <source>
        <strain evidence="1">MPL23</strain>
    </source>
</reference>
<proteinExistence type="predicted"/>
<accession>A0ACC1ST84</accession>
<sequence length="108" mass="11474">MYLDSDNSGTHPDCVTDNVAILTTLVQFLQANGNRQAILSETGGGNTASCETDLDSELSFVKSSFPTLIGFSVWAAGAFDTTYVLTVTPFANGTDQPLWIDAVIPNLP</sequence>
<name>A0ACC1ST84_9APHY</name>
<evidence type="ECO:0000313" key="2">
    <source>
        <dbReference type="Proteomes" id="UP001148662"/>
    </source>
</evidence>
<dbReference type="EMBL" id="JANHOG010001044">
    <property type="protein sequence ID" value="KAJ3545802.1"/>
    <property type="molecule type" value="Genomic_DNA"/>
</dbReference>
<dbReference type="Proteomes" id="UP001148662">
    <property type="component" value="Unassembled WGS sequence"/>
</dbReference>
<organism evidence="1 2">
    <name type="scientific">Phlebia brevispora</name>
    <dbReference type="NCBI Taxonomy" id="194682"/>
    <lineage>
        <taxon>Eukaryota</taxon>
        <taxon>Fungi</taxon>
        <taxon>Dikarya</taxon>
        <taxon>Basidiomycota</taxon>
        <taxon>Agaricomycotina</taxon>
        <taxon>Agaricomycetes</taxon>
        <taxon>Polyporales</taxon>
        <taxon>Meruliaceae</taxon>
        <taxon>Phlebia</taxon>
    </lineage>
</organism>
<protein>
    <submittedName>
        <fullName evidence="1">Uncharacterized protein</fullName>
    </submittedName>
</protein>
<comment type="caution">
    <text evidence="1">The sequence shown here is derived from an EMBL/GenBank/DDBJ whole genome shotgun (WGS) entry which is preliminary data.</text>
</comment>
<keyword evidence="2" id="KW-1185">Reference proteome</keyword>
<evidence type="ECO:0000313" key="1">
    <source>
        <dbReference type="EMBL" id="KAJ3545802.1"/>
    </source>
</evidence>